<proteinExistence type="predicted"/>
<protein>
    <submittedName>
        <fullName evidence="1">Uncharacterized protein</fullName>
    </submittedName>
</protein>
<dbReference type="EMBL" id="JAKJXP020000021">
    <property type="protein sequence ID" value="KAK7754406.1"/>
    <property type="molecule type" value="Genomic_DNA"/>
</dbReference>
<reference evidence="1 2" key="1">
    <citation type="submission" date="2024-02" db="EMBL/GenBank/DDBJ databases">
        <title>De novo assembly and annotation of 12 fungi associated with fruit tree decline syndrome in Ontario, Canada.</title>
        <authorList>
            <person name="Sulman M."/>
            <person name="Ellouze W."/>
            <person name="Ilyukhin E."/>
        </authorList>
    </citation>
    <scope>NUCLEOTIDE SEQUENCE [LARGE SCALE GENOMIC DNA]</scope>
    <source>
        <strain evidence="1 2">M11/M66-122</strain>
    </source>
</reference>
<accession>A0AAN9UUV6</accession>
<evidence type="ECO:0000313" key="2">
    <source>
        <dbReference type="Proteomes" id="UP001320420"/>
    </source>
</evidence>
<dbReference type="AlphaFoldDB" id="A0AAN9UUV6"/>
<comment type="caution">
    <text evidence="1">The sequence shown here is derived from an EMBL/GenBank/DDBJ whole genome shotgun (WGS) entry which is preliminary data.</text>
</comment>
<sequence length="81" mass="8767">MDLDFFRHFFGGGEIAGISITPEVYDEESPVVIAQLTNAAAGAVFGVTKVKGGNRYATTHLMKMAVIFYPATKKAQAWLTV</sequence>
<name>A0AAN9UUV6_9PEZI</name>
<organism evidence="1 2">
    <name type="scientific">Diatrype stigma</name>
    <dbReference type="NCBI Taxonomy" id="117547"/>
    <lineage>
        <taxon>Eukaryota</taxon>
        <taxon>Fungi</taxon>
        <taxon>Dikarya</taxon>
        <taxon>Ascomycota</taxon>
        <taxon>Pezizomycotina</taxon>
        <taxon>Sordariomycetes</taxon>
        <taxon>Xylariomycetidae</taxon>
        <taxon>Xylariales</taxon>
        <taxon>Diatrypaceae</taxon>
        <taxon>Diatrype</taxon>
    </lineage>
</organism>
<dbReference type="Proteomes" id="UP001320420">
    <property type="component" value="Unassembled WGS sequence"/>
</dbReference>
<gene>
    <name evidence="1" type="ORF">SLS62_003699</name>
</gene>
<evidence type="ECO:0000313" key="1">
    <source>
        <dbReference type="EMBL" id="KAK7754406.1"/>
    </source>
</evidence>
<keyword evidence="2" id="KW-1185">Reference proteome</keyword>